<dbReference type="Proteomes" id="UP000694660">
    <property type="component" value="Unassembled WGS sequence"/>
</dbReference>
<reference evidence="2" key="1">
    <citation type="journal article" date="2022" name="ISME J.">
        <title>Genetic and phylogenetic analysis of dissimilatory iodate-reducing bacteria identifies potential niches across the world's oceans.</title>
        <authorList>
            <person name="Reyes-Umana V."/>
            <person name="Henning Z."/>
            <person name="Lee K."/>
            <person name="Barnum T.P."/>
            <person name="Coates J.D."/>
        </authorList>
    </citation>
    <scope>NUCLEOTIDE SEQUENCE [LARGE SCALE GENOMIC DNA]</scope>
    <source>
        <strain evidence="2">IR12</strain>
    </source>
</reference>
<evidence type="ECO:0000313" key="1">
    <source>
        <dbReference type="EMBL" id="MBT0963424.1"/>
    </source>
</evidence>
<protein>
    <submittedName>
        <fullName evidence="1">NRDE family protein</fullName>
    </submittedName>
</protein>
<dbReference type="PANTHER" id="PTHR17985:SF8">
    <property type="entry name" value="TRANSPORT AND GOLGI ORGANIZATION PROTEIN 2 HOMOLOG"/>
    <property type="match status" value="1"/>
</dbReference>
<keyword evidence="2" id="KW-1185">Reference proteome</keyword>
<proteinExistence type="predicted"/>
<dbReference type="PANTHER" id="PTHR17985">
    <property type="entry name" value="SER/THR-RICH PROTEIN T10 IN DGCR REGION"/>
    <property type="match status" value="1"/>
</dbReference>
<organism evidence="1 2">
    <name type="scientific">Denitromonas iodatirespirans</name>
    <dbReference type="NCBI Taxonomy" id="2795389"/>
    <lineage>
        <taxon>Bacteria</taxon>
        <taxon>Pseudomonadati</taxon>
        <taxon>Pseudomonadota</taxon>
        <taxon>Betaproteobacteria</taxon>
        <taxon>Rhodocyclales</taxon>
        <taxon>Zoogloeaceae</taxon>
        <taxon>Denitromonas</taxon>
    </lineage>
</organism>
<evidence type="ECO:0000313" key="2">
    <source>
        <dbReference type="Proteomes" id="UP000694660"/>
    </source>
</evidence>
<gene>
    <name evidence="1" type="ORF">I8J34_19745</name>
</gene>
<name>A0A944DRY2_DENI1</name>
<dbReference type="AlphaFoldDB" id="A0A944DRY2"/>
<comment type="caution">
    <text evidence="1">The sequence shown here is derived from an EMBL/GenBank/DDBJ whole genome shotgun (WGS) entry which is preliminary data.</text>
</comment>
<dbReference type="RefSeq" id="WP_214363357.1">
    <property type="nucleotide sequence ID" value="NZ_JAEKFT010000029.1"/>
</dbReference>
<dbReference type="InterPro" id="IPR008551">
    <property type="entry name" value="TANGO2"/>
</dbReference>
<dbReference type="EMBL" id="JAEKFT010000029">
    <property type="protein sequence ID" value="MBT0963424.1"/>
    <property type="molecule type" value="Genomic_DNA"/>
</dbReference>
<dbReference type="Pfam" id="PF05742">
    <property type="entry name" value="TANGO2"/>
    <property type="match status" value="1"/>
</dbReference>
<sequence length="253" mass="27727">MCLIAVAWRQHPDYPLIVIANRDEFFERPTAPAAWWPEMPDFLAGRDLRGGGTWLGVGRDGRFAALTNFRDPTRLRDDARSRGDLVVRAATGDLPAQAIGQQIAAERAHYNPFNLLVCDGEALVVVESMTGRCSTLEPGIHTLSNHLLDTPWPKARVARRGLETATGGTPDVDALIDLLHNDRPAADAELPATGVPLALERMLSSCFIRAPGYGTRCTTVVLRSADGQVRFVEARWNSEGQPDGRTDESFTVR</sequence>
<accession>A0A944DRY2</accession>